<accession>A0AAD7CWP2</accession>
<feature type="transmembrane region" description="Helical" evidence="2">
    <location>
        <begin position="12"/>
        <end position="35"/>
    </location>
</feature>
<evidence type="ECO:0000256" key="2">
    <source>
        <dbReference type="SAM" id="Phobius"/>
    </source>
</evidence>
<name>A0AAD7CWP2_MYCRO</name>
<gene>
    <name evidence="3" type="ORF">B0H17DRAFT_1143214</name>
</gene>
<feature type="compositionally biased region" description="Polar residues" evidence="1">
    <location>
        <begin position="141"/>
        <end position="151"/>
    </location>
</feature>
<keyword evidence="2" id="KW-1133">Transmembrane helix</keyword>
<proteinExistence type="predicted"/>
<dbReference type="Proteomes" id="UP001221757">
    <property type="component" value="Unassembled WGS sequence"/>
</dbReference>
<protein>
    <submittedName>
        <fullName evidence="3">Uncharacterized protein</fullName>
    </submittedName>
</protein>
<evidence type="ECO:0000256" key="1">
    <source>
        <dbReference type="SAM" id="MobiDB-lite"/>
    </source>
</evidence>
<keyword evidence="2" id="KW-0812">Transmembrane</keyword>
<dbReference type="AlphaFoldDB" id="A0AAD7CWP2"/>
<evidence type="ECO:0000313" key="3">
    <source>
        <dbReference type="EMBL" id="KAJ7665763.1"/>
    </source>
</evidence>
<feature type="region of interest" description="Disordered" evidence="1">
    <location>
        <begin position="135"/>
        <end position="170"/>
    </location>
</feature>
<feature type="transmembrane region" description="Helical" evidence="2">
    <location>
        <begin position="104"/>
        <end position="122"/>
    </location>
</feature>
<keyword evidence="2" id="KW-0472">Membrane</keyword>
<reference evidence="3" key="1">
    <citation type="submission" date="2023-03" db="EMBL/GenBank/DDBJ databases">
        <title>Massive genome expansion in bonnet fungi (Mycena s.s.) driven by repeated elements and novel gene families across ecological guilds.</title>
        <authorList>
            <consortium name="Lawrence Berkeley National Laboratory"/>
            <person name="Harder C.B."/>
            <person name="Miyauchi S."/>
            <person name="Viragh M."/>
            <person name="Kuo A."/>
            <person name="Thoen E."/>
            <person name="Andreopoulos B."/>
            <person name="Lu D."/>
            <person name="Skrede I."/>
            <person name="Drula E."/>
            <person name="Henrissat B."/>
            <person name="Morin E."/>
            <person name="Kohler A."/>
            <person name="Barry K."/>
            <person name="LaButti K."/>
            <person name="Morin E."/>
            <person name="Salamov A."/>
            <person name="Lipzen A."/>
            <person name="Mereny Z."/>
            <person name="Hegedus B."/>
            <person name="Baldrian P."/>
            <person name="Stursova M."/>
            <person name="Weitz H."/>
            <person name="Taylor A."/>
            <person name="Grigoriev I.V."/>
            <person name="Nagy L.G."/>
            <person name="Martin F."/>
            <person name="Kauserud H."/>
        </authorList>
    </citation>
    <scope>NUCLEOTIDE SEQUENCE</scope>
    <source>
        <strain evidence="3">CBHHK067</strain>
    </source>
</reference>
<evidence type="ECO:0000313" key="4">
    <source>
        <dbReference type="Proteomes" id="UP001221757"/>
    </source>
</evidence>
<keyword evidence="4" id="KW-1185">Reference proteome</keyword>
<comment type="caution">
    <text evidence="3">The sequence shown here is derived from an EMBL/GenBank/DDBJ whole genome shotgun (WGS) entry which is preliminary data.</text>
</comment>
<sequence>MAPPIPPVADASPFALFFTPARGISAVLIVFSAFYSLHYLACHGTHFISEELKETQTVYHNAFAVGILNFQLDSDHALALDREFHLIEDEASALRIRFLAASPLLLPFIQLVSLIAIARCAYSIRVFKKKIQNPPPRDETIQSFPAPQANDNPDEANNVLKRSQPYISWR</sequence>
<organism evidence="3 4">
    <name type="scientific">Mycena rosella</name>
    <name type="common">Pink bonnet</name>
    <name type="synonym">Agaricus rosellus</name>
    <dbReference type="NCBI Taxonomy" id="1033263"/>
    <lineage>
        <taxon>Eukaryota</taxon>
        <taxon>Fungi</taxon>
        <taxon>Dikarya</taxon>
        <taxon>Basidiomycota</taxon>
        <taxon>Agaricomycotina</taxon>
        <taxon>Agaricomycetes</taxon>
        <taxon>Agaricomycetidae</taxon>
        <taxon>Agaricales</taxon>
        <taxon>Marasmiineae</taxon>
        <taxon>Mycenaceae</taxon>
        <taxon>Mycena</taxon>
    </lineage>
</organism>
<dbReference type="EMBL" id="JARKIE010000212">
    <property type="protein sequence ID" value="KAJ7665763.1"/>
    <property type="molecule type" value="Genomic_DNA"/>
</dbReference>